<sequence>MNKKTNGILGLGLAAALVLSPIGASMALAVDETPTEQPSTSANPDLVVDETNDSNDANEAVDTPGSSASPSAAPSPSTSPSPSAEPSDDSVDEDAGDDEDSDDENSDGEDANGVTSVTGYGYRNPGLRVTWNIVTTPFDDNSDIAIDGWAVIVVRAAPSVDAAADDEGDDDSDDSSEESPFVGAAFFPRSATSGVVRGGGSAEVLTGIDPDAGQALPISQAPLANDAEYTVIVTPAYHGRVVPVGLAYGTGTTLDATPPAPVEPTAASTNGVTATIKDGVVTASLNGVAAGTEVYGYAFSTPTALGWATVSPTGTASFSLATAGLADGIHHLAVLDGDGNVIGTAAFTVGATSPTAVRALAATGSDAALPLGAAGALLLAGLTLLVVRRARAARAQG</sequence>
<keyword evidence="2" id="KW-1133">Transmembrane helix</keyword>
<feature type="transmembrane region" description="Helical" evidence="2">
    <location>
        <begin position="367"/>
        <end position="387"/>
    </location>
</feature>
<keyword evidence="5" id="KW-1185">Reference proteome</keyword>
<feature type="signal peptide" evidence="3">
    <location>
        <begin position="1"/>
        <end position="29"/>
    </location>
</feature>
<comment type="caution">
    <text evidence="4">The sequence shown here is derived from an EMBL/GenBank/DDBJ whole genome shotgun (WGS) entry which is preliminary data.</text>
</comment>
<dbReference type="EMBL" id="JACBZY010000001">
    <property type="protein sequence ID" value="NYH00703.1"/>
    <property type="molecule type" value="Genomic_DNA"/>
</dbReference>
<evidence type="ECO:0008006" key="6">
    <source>
        <dbReference type="Google" id="ProtNLM"/>
    </source>
</evidence>
<protein>
    <recommendedName>
        <fullName evidence="6">LPXTG cell wall anchor domain-containing protein</fullName>
    </recommendedName>
</protein>
<keyword evidence="2" id="KW-0472">Membrane</keyword>
<evidence type="ECO:0000313" key="4">
    <source>
        <dbReference type="EMBL" id="NYH00703.1"/>
    </source>
</evidence>
<dbReference type="Proteomes" id="UP000553888">
    <property type="component" value="Unassembled WGS sequence"/>
</dbReference>
<accession>A0A852YG29</accession>
<dbReference type="AlphaFoldDB" id="A0A852YG29"/>
<feature type="compositionally biased region" description="Low complexity" evidence="1">
    <location>
        <begin position="62"/>
        <end position="85"/>
    </location>
</feature>
<dbReference type="RefSeq" id="WP_179569671.1">
    <property type="nucleotide sequence ID" value="NZ_JACBZY010000001.1"/>
</dbReference>
<keyword evidence="3" id="KW-0732">Signal</keyword>
<evidence type="ECO:0000256" key="2">
    <source>
        <dbReference type="SAM" id="Phobius"/>
    </source>
</evidence>
<feature type="region of interest" description="Disordered" evidence="1">
    <location>
        <begin position="30"/>
        <end position="121"/>
    </location>
</feature>
<evidence type="ECO:0000313" key="5">
    <source>
        <dbReference type="Proteomes" id="UP000553888"/>
    </source>
</evidence>
<evidence type="ECO:0000256" key="3">
    <source>
        <dbReference type="SAM" id="SignalP"/>
    </source>
</evidence>
<reference evidence="4 5" key="1">
    <citation type="submission" date="2020-07" db="EMBL/GenBank/DDBJ databases">
        <title>Sequencing the genomes of 1000 actinobacteria strains.</title>
        <authorList>
            <person name="Klenk H.-P."/>
        </authorList>
    </citation>
    <scope>NUCLEOTIDE SEQUENCE [LARGE SCALE GENOMIC DNA]</scope>
    <source>
        <strain evidence="4 5">DSM 23141</strain>
    </source>
</reference>
<evidence type="ECO:0000256" key="1">
    <source>
        <dbReference type="SAM" id="MobiDB-lite"/>
    </source>
</evidence>
<name>A0A852YG29_9MICO</name>
<organism evidence="4 5">
    <name type="scientific">Schumannella luteola</name>
    <dbReference type="NCBI Taxonomy" id="472059"/>
    <lineage>
        <taxon>Bacteria</taxon>
        <taxon>Bacillati</taxon>
        <taxon>Actinomycetota</taxon>
        <taxon>Actinomycetes</taxon>
        <taxon>Micrococcales</taxon>
        <taxon>Microbacteriaceae</taxon>
        <taxon>Schumannella</taxon>
    </lineage>
</organism>
<feature type="chain" id="PRO_5032373730" description="LPXTG cell wall anchor domain-containing protein" evidence="3">
    <location>
        <begin position="30"/>
        <end position="397"/>
    </location>
</feature>
<keyword evidence="2" id="KW-0812">Transmembrane</keyword>
<gene>
    <name evidence="4" type="ORF">BJ979_003328</name>
</gene>
<feature type="compositionally biased region" description="Acidic residues" evidence="1">
    <location>
        <begin position="86"/>
        <end position="110"/>
    </location>
</feature>
<proteinExistence type="predicted"/>